<evidence type="ECO:0000259" key="1">
    <source>
        <dbReference type="PROSITE" id="PS50146"/>
    </source>
</evidence>
<evidence type="ECO:0000313" key="2">
    <source>
        <dbReference type="EMBL" id="KAF2097019.1"/>
    </source>
</evidence>
<dbReference type="InterPro" id="IPR050187">
    <property type="entry name" value="Lipid_Phosphate_FormReg"/>
</dbReference>
<protein>
    <recommendedName>
        <fullName evidence="1">DAGKc domain-containing protein</fullName>
    </recommendedName>
</protein>
<comment type="caution">
    <text evidence="2">The sequence shown here is derived from an EMBL/GenBank/DDBJ whole genome shotgun (WGS) entry which is preliminary data.</text>
</comment>
<dbReference type="GO" id="GO:0046512">
    <property type="term" value="P:sphingosine biosynthetic process"/>
    <property type="evidence" value="ECO:0007669"/>
    <property type="project" value="TreeGrafter"/>
</dbReference>
<proteinExistence type="predicted"/>
<dbReference type="InterPro" id="IPR017438">
    <property type="entry name" value="ATP-NAD_kinase_N"/>
</dbReference>
<dbReference type="AlphaFoldDB" id="A0A9P4IAC2"/>
<keyword evidence="3" id="KW-1185">Reference proteome</keyword>
<feature type="domain" description="DAGKc" evidence="1">
    <location>
        <begin position="32"/>
        <end position="178"/>
    </location>
</feature>
<dbReference type="GO" id="GO:0016020">
    <property type="term" value="C:membrane"/>
    <property type="evidence" value="ECO:0007669"/>
    <property type="project" value="TreeGrafter"/>
</dbReference>
<reference evidence="2" key="1">
    <citation type="journal article" date="2020" name="Stud. Mycol.">
        <title>101 Dothideomycetes genomes: a test case for predicting lifestyles and emergence of pathogens.</title>
        <authorList>
            <person name="Haridas S."/>
            <person name="Albert R."/>
            <person name="Binder M."/>
            <person name="Bloem J."/>
            <person name="Labutti K."/>
            <person name="Salamov A."/>
            <person name="Andreopoulos B."/>
            <person name="Baker S."/>
            <person name="Barry K."/>
            <person name="Bills G."/>
            <person name="Bluhm B."/>
            <person name="Cannon C."/>
            <person name="Castanera R."/>
            <person name="Culley D."/>
            <person name="Daum C."/>
            <person name="Ezra D."/>
            <person name="Gonzalez J."/>
            <person name="Henrissat B."/>
            <person name="Kuo A."/>
            <person name="Liang C."/>
            <person name="Lipzen A."/>
            <person name="Lutzoni F."/>
            <person name="Magnuson J."/>
            <person name="Mondo S."/>
            <person name="Nolan M."/>
            <person name="Ohm R."/>
            <person name="Pangilinan J."/>
            <person name="Park H.-J."/>
            <person name="Ramirez L."/>
            <person name="Alfaro M."/>
            <person name="Sun H."/>
            <person name="Tritt A."/>
            <person name="Yoshinaga Y."/>
            <person name="Zwiers L.-H."/>
            <person name="Turgeon B."/>
            <person name="Goodwin S."/>
            <person name="Spatafora J."/>
            <person name="Crous P."/>
            <person name="Grigoriev I."/>
        </authorList>
    </citation>
    <scope>NUCLEOTIDE SEQUENCE</scope>
    <source>
        <strain evidence="2">CBS 133067</strain>
    </source>
</reference>
<dbReference type="PROSITE" id="PS50146">
    <property type="entry name" value="DAGK"/>
    <property type="match status" value="1"/>
</dbReference>
<dbReference type="Gene3D" id="2.60.200.40">
    <property type="match status" value="1"/>
</dbReference>
<dbReference type="GO" id="GO:0005737">
    <property type="term" value="C:cytoplasm"/>
    <property type="evidence" value="ECO:0007669"/>
    <property type="project" value="TreeGrafter"/>
</dbReference>
<dbReference type="Proteomes" id="UP000799772">
    <property type="component" value="Unassembled WGS sequence"/>
</dbReference>
<dbReference type="PANTHER" id="PTHR12358:SF108">
    <property type="entry name" value="DAGKC DOMAIN-CONTAINING PROTEIN"/>
    <property type="match status" value="1"/>
</dbReference>
<dbReference type="OrthoDB" id="3853857at2759"/>
<dbReference type="InterPro" id="IPR016064">
    <property type="entry name" value="NAD/diacylglycerol_kinase_sf"/>
</dbReference>
<dbReference type="SUPFAM" id="SSF111331">
    <property type="entry name" value="NAD kinase/diacylglycerol kinase-like"/>
    <property type="match status" value="1"/>
</dbReference>
<organism evidence="2 3">
    <name type="scientific">Rhizodiscina lignyota</name>
    <dbReference type="NCBI Taxonomy" id="1504668"/>
    <lineage>
        <taxon>Eukaryota</taxon>
        <taxon>Fungi</taxon>
        <taxon>Dikarya</taxon>
        <taxon>Ascomycota</taxon>
        <taxon>Pezizomycotina</taxon>
        <taxon>Dothideomycetes</taxon>
        <taxon>Pleosporomycetidae</taxon>
        <taxon>Aulographales</taxon>
        <taxon>Rhizodiscinaceae</taxon>
        <taxon>Rhizodiscina</taxon>
    </lineage>
</organism>
<dbReference type="PANTHER" id="PTHR12358">
    <property type="entry name" value="SPHINGOSINE KINASE"/>
    <property type="match status" value="1"/>
</dbReference>
<dbReference type="InterPro" id="IPR001206">
    <property type="entry name" value="Diacylglycerol_kinase_cat_dom"/>
</dbReference>
<dbReference type="EMBL" id="ML978128">
    <property type="protein sequence ID" value="KAF2097019.1"/>
    <property type="molecule type" value="Genomic_DNA"/>
</dbReference>
<dbReference type="GO" id="GO:0001727">
    <property type="term" value="F:lipid kinase activity"/>
    <property type="evidence" value="ECO:0007669"/>
    <property type="project" value="TreeGrafter"/>
</dbReference>
<name>A0A9P4IAC2_9PEZI</name>
<gene>
    <name evidence="2" type="ORF">NA57DRAFT_41491</name>
</gene>
<dbReference type="Pfam" id="PF00781">
    <property type="entry name" value="DAGK_cat"/>
    <property type="match status" value="1"/>
</dbReference>
<sequence>MADETKDQVAEFLDKLDVTSASLRTLVDNIRSKSGPIHVVVSILAGTGKAEEFYKKHIPKFLAKFDLKQGDDYTTHFTKSATTVTELAQEVFAIQARSKQVFIILLSGDGGIVDLLNGLAASAHKDGYVPPIVAVLPFGTANALAHSSRVASDETFGLSTLCHGSPKQVPIFSVQFSPGARLVTDEGRRYDELPQTSSIPIPLLYGGVVCSWGFHAAIVADSDTAEFRKHGIERFKMAANEALWPSNGKGPHEYVGDVYLSRNGKWIKIPREKHSYILATTVSNLEQKFVISPASKPMDGSLRLVHFGPMGADDVMKVMMQAYDGGKHVDEETVGYETIDGLWIDFKEDSDEDDDGQRWRRVCVDGKIIAVEKDGWICVTKDPTTVLELIVPPR</sequence>
<dbReference type="Gene3D" id="3.40.50.10330">
    <property type="entry name" value="Probable inorganic polyphosphate/atp-NAD kinase, domain 1"/>
    <property type="match status" value="1"/>
</dbReference>
<evidence type="ECO:0000313" key="3">
    <source>
        <dbReference type="Proteomes" id="UP000799772"/>
    </source>
</evidence>
<accession>A0A9P4IAC2</accession>